<dbReference type="CDD" id="cd16377">
    <property type="entry name" value="23S_rRNA_IVP_like"/>
    <property type="match status" value="1"/>
</dbReference>
<evidence type="ECO:0000313" key="2">
    <source>
        <dbReference type="Proteomes" id="UP000775877"/>
    </source>
</evidence>
<dbReference type="Proteomes" id="UP000775877">
    <property type="component" value="Unassembled WGS sequence"/>
</dbReference>
<name>A0A955RGE8_9BACT</name>
<comment type="caution">
    <text evidence="1">The sequence shown here is derived from an EMBL/GenBank/DDBJ whole genome shotgun (WGS) entry which is preliminary data.</text>
</comment>
<dbReference type="InterPro" id="IPR036583">
    <property type="entry name" value="23S_rRNA_IVS_sf"/>
</dbReference>
<reference evidence="1" key="2">
    <citation type="journal article" date="2021" name="Microbiome">
        <title>Successional dynamics and alternative stable states in a saline activated sludge microbial community over 9 years.</title>
        <authorList>
            <person name="Wang Y."/>
            <person name="Ye J."/>
            <person name="Ju F."/>
            <person name="Liu L."/>
            <person name="Boyd J.A."/>
            <person name="Deng Y."/>
            <person name="Parks D.H."/>
            <person name="Jiang X."/>
            <person name="Yin X."/>
            <person name="Woodcroft B.J."/>
            <person name="Tyson G.W."/>
            <person name="Hugenholtz P."/>
            <person name="Polz M.F."/>
            <person name="Zhang T."/>
        </authorList>
    </citation>
    <scope>NUCLEOTIDE SEQUENCE</scope>
    <source>
        <strain evidence="1">HKST-UBA13</strain>
    </source>
</reference>
<dbReference type="Gene3D" id="1.20.1440.60">
    <property type="entry name" value="23S rRNA-intervening sequence"/>
    <property type="match status" value="1"/>
</dbReference>
<reference evidence="1" key="1">
    <citation type="submission" date="2020-04" db="EMBL/GenBank/DDBJ databases">
        <authorList>
            <person name="Zhang T."/>
        </authorList>
    </citation>
    <scope>NUCLEOTIDE SEQUENCE</scope>
    <source>
        <strain evidence="1">HKST-UBA13</strain>
    </source>
</reference>
<dbReference type="PANTHER" id="PTHR38471">
    <property type="entry name" value="FOUR HELIX BUNDLE PROTEIN"/>
    <property type="match status" value="1"/>
</dbReference>
<evidence type="ECO:0000313" key="1">
    <source>
        <dbReference type="EMBL" id="MCA9381386.1"/>
    </source>
</evidence>
<proteinExistence type="predicted"/>
<sequence length="115" mass="13400">MFDFEKLQVYQKSKLLNRNLNSLIKNKRLDYVFSDQLKRASLSILLNIAEGSGKLSNKDKRNYYFRARGSLYECAAIIDILNHESIVSNLEHDKCYVQLEEISKMLYGLISSMKI</sequence>
<dbReference type="Pfam" id="PF05635">
    <property type="entry name" value="23S_rRNA_IVP"/>
    <property type="match status" value="1"/>
</dbReference>
<dbReference type="AlphaFoldDB" id="A0A955RGE8"/>
<dbReference type="InterPro" id="IPR012657">
    <property type="entry name" value="23S_rRNA-intervening_sequence"/>
</dbReference>
<dbReference type="SUPFAM" id="SSF158446">
    <property type="entry name" value="IVS-encoded protein-like"/>
    <property type="match status" value="1"/>
</dbReference>
<dbReference type="PANTHER" id="PTHR38471:SF2">
    <property type="entry name" value="FOUR HELIX BUNDLE PROTEIN"/>
    <property type="match status" value="1"/>
</dbReference>
<accession>A0A955RGE8</accession>
<gene>
    <name evidence="1" type="ORF">KC678_03915</name>
</gene>
<dbReference type="EMBL" id="JAGQLJ010000091">
    <property type="protein sequence ID" value="MCA9381386.1"/>
    <property type="molecule type" value="Genomic_DNA"/>
</dbReference>
<organism evidence="1 2">
    <name type="scientific">Candidatus Dojkabacteria bacterium</name>
    <dbReference type="NCBI Taxonomy" id="2099670"/>
    <lineage>
        <taxon>Bacteria</taxon>
        <taxon>Candidatus Dojkabacteria</taxon>
    </lineage>
</organism>
<protein>
    <submittedName>
        <fullName evidence="1">Four helix bundle protein</fullName>
    </submittedName>
</protein>
<dbReference type="NCBIfam" id="TIGR02436">
    <property type="entry name" value="four helix bundle protein"/>
    <property type="match status" value="1"/>
</dbReference>